<dbReference type="Proteomes" id="UP001269061">
    <property type="component" value="Unassembled WGS sequence"/>
</dbReference>
<feature type="compositionally biased region" description="Low complexity" evidence="1">
    <location>
        <begin position="229"/>
        <end position="244"/>
    </location>
</feature>
<gene>
    <name evidence="4" type="ORF">P7H46_09420</name>
</gene>
<evidence type="ECO:0000259" key="2">
    <source>
        <dbReference type="Pfam" id="PF18041"/>
    </source>
</evidence>
<dbReference type="InterPro" id="IPR040532">
    <property type="entry name" value="MapZ_C2"/>
</dbReference>
<evidence type="ECO:0000313" key="5">
    <source>
        <dbReference type="Proteomes" id="UP001269061"/>
    </source>
</evidence>
<feature type="compositionally biased region" description="Acidic residues" evidence="1">
    <location>
        <begin position="199"/>
        <end position="218"/>
    </location>
</feature>
<accession>A0ABU3FJ18</accession>
<feature type="compositionally biased region" description="Basic and acidic residues" evidence="1">
    <location>
        <begin position="93"/>
        <end position="103"/>
    </location>
</feature>
<organism evidence="4 5">
    <name type="scientific">Enterococcus pseudoavium</name>
    <dbReference type="NCBI Taxonomy" id="44007"/>
    <lineage>
        <taxon>Bacteria</taxon>
        <taxon>Bacillati</taxon>
        <taxon>Bacillota</taxon>
        <taxon>Bacilli</taxon>
        <taxon>Lactobacillales</taxon>
        <taxon>Enterococcaceae</taxon>
        <taxon>Enterococcus</taxon>
    </lineage>
</organism>
<feature type="compositionally biased region" description="Polar residues" evidence="1">
    <location>
        <begin position="537"/>
        <end position="547"/>
    </location>
</feature>
<name>A0ABU3FJ18_9ENTE</name>
<feature type="domain" description="MapZ extracellular C-terminal" evidence="3">
    <location>
        <begin position="535"/>
        <end position="625"/>
    </location>
</feature>
<comment type="caution">
    <text evidence="4">The sequence shown here is derived from an EMBL/GenBank/DDBJ whole genome shotgun (WGS) entry which is preliminary data.</text>
</comment>
<dbReference type="EMBL" id="JARQAZ010000007">
    <property type="protein sequence ID" value="MDT2771057.1"/>
    <property type="molecule type" value="Genomic_DNA"/>
</dbReference>
<keyword evidence="5" id="KW-1185">Reference proteome</keyword>
<keyword evidence="4" id="KW-0132">Cell division</keyword>
<evidence type="ECO:0000256" key="1">
    <source>
        <dbReference type="SAM" id="MobiDB-lite"/>
    </source>
</evidence>
<reference evidence="4 5" key="1">
    <citation type="submission" date="2023-03" db="EMBL/GenBank/DDBJ databases">
        <authorList>
            <person name="Shen W."/>
            <person name="Cai J."/>
        </authorList>
    </citation>
    <scope>NUCLEOTIDE SEQUENCE [LARGE SCALE GENOMIC DNA]</scope>
    <source>
        <strain evidence="4 5">Y59</strain>
    </source>
</reference>
<feature type="compositionally biased region" description="Basic and acidic residues" evidence="1">
    <location>
        <begin position="508"/>
        <end position="536"/>
    </location>
</feature>
<evidence type="ECO:0000259" key="3">
    <source>
        <dbReference type="Pfam" id="PF18708"/>
    </source>
</evidence>
<feature type="compositionally biased region" description="Acidic residues" evidence="1">
    <location>
        <begin position="148"/>
        <end position="169"/>
    </location>
</feature>
<keyword evidence="4" id="KW-0131">Cell cycle</keyword>
<dbReference type="InterPro" id="IPR041295">
    <property type="entry name" value="MapZ_EC1"/>
</dbReference>
<dbReference type="GO" id="GO:0051301">
    <property type="term" value="P:cell division"/>
    <property type="evidence" value="ECO:0007669"/>
    <property type="project" value="UniProtKB-KW"/>
</dbReference>
<feature type="domain" description="MapZ extracellular" evidence="2">
    <location>
        <begin position="314"/>
        <end position="440"/>
    </location>
</feature>
<feature type="region of interest" description="Disordered" evidence="1">
    <location>
        <begin position="508"/>
        <end position="547"/>
    </location>
</feature>
<feature type="compositionally biased region" description="Basic and acidic residues" evidence="1">
    <location>
        <begin position="252"/>
        <end position="261"/>
    </location>
</feature>
<dbReference type="RefSeq" id="WP_311815845.1">
    <property type="nucleotide sequence ID" value="NZ_JARQAZ010000007.1"/>
</dbReference>
<dbReference type="Pfam" id="PF18708">
    <property type="entry name" value="MapZ_C2"/>
    <property type="match status" value="1"/>
</dbReference>
<dbReference type="Pfam" id="PF18041">
    <property type="entry name" value="MapZ_EC1"/>
    <property type="match status" value="1"/>
</dbReference>
<proteinExistence type="predicted"/>
<sequence length="628" mass="69341">MQKCPNCGFEPVEGYTTCPKCGFSLQLNDQNNEDKNDTIEWSELAELPIESVQKMFKENEDKLKEADEKATVEEPIEMNPILAQYIREHKEGFVASDNDKSEMEVDEEKFDSTKKPDTDSPVEVEASEISTAESKLPTEEKDSSESEVTTESETLETAESEAVESEEEFSTTTEKEAITETPTESEEPVEVEPAKGEESEQTVEPEVTAEPEVLETPEPEMLKSEEELSTATEEVEIAAATETPAESEEPVEDIKSEKTGEPETLTDTDGNLSVKDSDASTKTPKKSRKKRYITLAALAVLGIGGGYYYHHEKEVEAQRIATVKKENKALDSIAADIASYYTNKDQTFLVADKVNQDPSSISEELDQYKDNKRYDELKREYDSLTDKQKAEQAVNQLFANPVINGEKLAEKPLLKVAEPVNTTVNTDDQAFNNLLNQAIDLAKDQYSKVEAAKKAADSLLKDGKVIDSVSRDQYNAANNAVKAVANQALVQSQKDELTKVDQMLKDKEKKAADEKAAAEKAAKEKAAQEAQKKADTDTSQAGDTSSDAYAWAPGVKETVIQTCISRGYIVEGGYSLEPVKIENGEGYYNLYATSNRASLTKGYSNSDLPMYLVTINCKTGWFKGNGPN</sequence>
<feature type="region of interest" description="Disordered" evidence="1">
    <location>
        <begin position="93"/>
        <end position="288"/>
    </location>
</feature>
<protein>
    <submittedName>
        <fullName evidence="4">Cell division site-positioning protein MapZ family protein</fullName>
    </submittedName>
</protein>
<evidence type="ECO:0000313" key="4">
    <source>
        <dbReference type="EMBL" id="MDT2771057.1"/>
    </source>
</evidence>